<keyword evidence="1" id="KW-0472">Membrane</keyword>
<accession>A0ABP9XF50</accession>
<dbReference type="RefSeq" id="WP_345454922.1">
    <property type="nucleotide sequence ID" value="NZ_BAABRV010000005.1"/>
</dbReference>
<comment type="caution">
    <text evidence="2">The sequence shown here is derived from an EMBL/GenBank/DDBJ whole genome shotgun (WGS) entry which is preliminary data.</text>
</comment>
<keyword evidence="1" id="KW-0812">Transmembrane</keyword>
<proteinExistence type="predicted"/>
<feature type="transmembrane region" description="Helical" evidence="1">
    <location>
        <begin position="277"/>
        <end position="295"/>
    </location>
</feature>
<evidence type="ECO:0000313" key="3">
    <source>
        <dbReference type="Proteomes" id="UP001404956"/>
    </source>
</evidence>
<sequence length="318" mass="32441">MTLNADRRSHRLHWGGILAGLVMGLVSTLTIVALGTVITALTGLTLTGTGIAAGLWTALAALIGAYVAGLTAVRASAPTTRNTDGIAAMTHDDATVTGLVTGGLLVLLSTLFAFNTASRLIGTATTIVGNVAGAATSAAGTAGSAVAQNGGLPALLSGVNEQDVVNFVADASPNLNPQQVQATANVVTGIFRRAQYDLGNVNPANLGDFASARVNAIKQALTGDQFVTRLTRQGLSQAQAQEVRTSITGQIDRLEQQATQLAQTAEATARTTARNTGLIWLLGAGLTLLLTVMGARSAATNASARRVVELPNPGEPRR</sequence>
<evidence type="ECO:0000256" key="1">
    <source>
        <dbReference type="SAM" id="Phobius"/>
    </source>
</evidence>
<organism evidence="2 3">
    <name type="scientific">Deinococcus aluminii</name>
    <dbReference type="NCBI Taxonomy" id="1656885"/>
    <lineage>
        <taxon>Bacteria</taxon>
        <taxon>Thermotogati</taxon>
        <taxon>Deinococcota</taxon>
        <taxon>Deinococci</taxon>
        <taxon>Deinococcales</taxon>
        <taxon>Deinococcaceae</taxon>
        <taxon>Deinococcus</taxon>
    </lineage>
</organism>
<feature type="transmembrane region" description="Helical" evidence="1">
    <location>
        <begin position="53"/>
        <end position="73"/>
    </location>
</feature>
<evidence type="ECO:0000313" key="2">
    <source>
        <dbReference type="EMBL" id="GAA5533997.1"/>
    </source>
</evidence>
<keyword evidence="3" id="KW-1185">Reference proteome</keyword>
<dbReference type="EMBL" id="BAABRV010000005">
    <property type="protein sequence ID" value="GAA5533997.1"/>
    <property type="molecule type" value="Genomic_DNA"/>
</dbReference>
<name>A0ABP9XF50_9DEIO</name>
<gene>
    <name evidence="2" type="ORF">Dalu01_02405</name>
</gene>
<protein>
    <submittedName>
        <fullName evidence="2">Uncharacterized protein</fullName>
    </submittedName>
</protein>
<dbReference type="Proteomes" id="UP001404956">
    <property type="component" value="Unassembled WGS sequence"/>
</dbReference>
<feature type="transmembrane region" description="Helical" evidence="1">
    <location>
        <begin position="12"/>
        <end position="41"/>
    </location>
</feature>
<feature type="transmembrane region" description="Helical" evidence="1">
    <location>
        <begin position="94"/>
        <end position="114"/>
    </location>
</feature>
<reference evidence="2 3" key="1">
    <citation type="submission" date="2024-02" db="EMBL/GenBank/DDBJ databases">
        <title>Deinococcus aluminii NBRC 112889.</title>
        <authorList>
            <person name="Ichikawa N."/>
            <person name="Katano-Makiyama Y."/>
            <person name="Hidaka K."/>
        </authorList>
    </citation>
    <scope>NUCLEOTIDE SEQUENCE [LARGE SCALE GENOMIC DNA]</scope>
    <source>
        <strain evidence="2 3">NBRC 112889</strain>
    </source>
</reference>
<keyword evidence="1" id="KW-1133">Transmembrane helix</keyword>